<dbReference type="AlphaFoldDB" id="A0A1N7J402"/>
<dbReference type="OrthoDB" id="9811543at2"/>
<organism evidence="8 9">
    <name type="scientific">Kroppenstedtia eburnea</name>
    <dbReference type="NCBI Taxonomy" id="714067"/>
    <lineage>
        <taxon>Bacteria</taxon>
        <taxon>Bacillati</taxon>
        <taxon>Bacillota</taxon>
        <taxon>Bacilli</taxon>
        <taxon>Bacillales</taxon>
        <taxon>Thermoactinomycetaceae</taxon>
        <taxon>Kroppenstedtia</taxon>
    </lineage>
</organism>
<protein>
    <submittedName>
        <fullName evidence="8">Transcriptional regulator, TraR/DksA family</fullName>
    </submittedName>
</protein>
<evidence type="ECO:0000256" key="6">
    <source>
        <dbReference type="SAM" id="MobiDB-lite"/>
    </source>
</evidence>
<evidence type="ECO:0000313" key="9">
    <source>
        <dbReference type="Proteomes" id="UP000186795"/>
    </source>
</evidence>
<dbReference type="PROSITE" id="PS51128">
    <property type="entry name" value="ZF_DKSA_2"/>
    <property type="match status" value="1"/>
</dbReference>
<keyword evidence="2" id="KW-0863">Zinc-finger</keyword>
<gene>
    <name evidence="8" type="ORF">SAMN05421790_101696</name>
</gene>
<dbReference type="EMBL" id="FTOD01000001">
    <property type="protein sequence ID" value="SIS44095.1"/>
    <property type="molecule type" value="Genomic_DNA"/>
</dbReference>
<evidence type="ECO:0000256" key="3">
    <source>
        <dbReference type="ARBA" id="ARBA00022833"/>
    </source>
</evidence>
<feature type="compositionally biased region" description="Basic and acidic residues" evidence="6">
    <location>
        <begin position="221"/>
        <end position="238"/>
    </location>
</feature>
<dbReference type="PANTHER" id="PTHR33823:SF4">
    <property type="entry name" value="GENERAL STRESS PROTEIN 16O"/>
    <property type="match status" value="1"/>
</dbReference>
<feature type="domain" description="Zinc finger DksA/TraR C4-type" evidence="7">
    <location>
        <begin position="96"/>
        <end position="122"/>
    </location>
</feature>
<keyword evidence="9" id="KW-1185">Reference proteome</keyword>
<dbReference type="InterPro" id="IPR000962">
    <property type="entry name" value="Znf_DskA_TraR"/>
</dbReference>
<dbReference type="InterPro" id="IPR014240">
    <property type="entry name" value="YteA"/>
</dbReference>
<evidence type="ECO:0000256" key="5">
    <source>
        <dbReference type="SAM" id="Coils"/>
    </source>
</evidence>
<keyword evidence="1" id="KW-0479">Metal-binding</keyword>
<name>A0A1N7J402_9BACL</name>
<keyword evidence="5" id="KW-0175">Coiled coil</keyword>
<evidence type="ECO:0000256" key="4">
    <source>
        <dbReference type="PROSITE-ProRule" id="PRU00510"/>
    </source>
</evidence>
<sequence length="238" mass="27463">MRGWGYQVTDQQLAQLKKQLEEEKARLTKKLQQNAHYGMEEGMNDSVGELAGYDNHPADLGTELFERGKDVALNEQDEEHLEEVELALLRMEAGHYGTCVVCGKEIPFERLEAVPETPYCMEHKRDRDLSNRRPAEEKIIHPPYGDHFHDQTDANFYDAEDAWQEVAQYGTSNPPDYFREGRNYNEVNIDHDERRGYVEDVEAIALAGMDGRPVDNPAEITHNDATRRKEEEEDQRPS</sequence>
<proteinExistence type="predicted"/>
<keyword evidence="3" id="KW-0862">Zinc</keyword>
<feature type="region of interest" description="Disordered" evidence="6">
    <location>
        <begin position="209"/>
        <end position="238"/>
    </location>
</feature>
<evidence type="ECO:0000256" key="1">
    <source>
        <dbReference type="ARBA" id="ARBA00022723"/>
    </source>
</evidence>
<dbReference type="Gene3D" id="1.20.120.910">
    <property type="entry name" value="DksA, coiled-coil domain"/>
    <property type="match status" value="1"/>
</dbReference>
<dbReference type="PANTHER" id="PTHR33823">
    <property type="entry name" value="RNA POLYMERASE-BINDING TRANSCRIPTION FACTOR DKSA-RELATED"/>
    <property type="match status" value="1"/>
</dbReference>
<evidence type="ECO:0000313" key="8">
    <source>
        <dbReference type="EMBL" id="SIS44095.1"/>
    </source>
</evidence>
<dbReference type="GO" id="GO:0008270">
    <property type="term" value="F:zinc ion binding"/>
    <property type="evidence" value="ECO:0007669"/>
    <property type="project" value="UniProtKB-KW"/>
</dbReference>
<feature type="coiled-coil region" evidence="5">
    <location>
        <begin position="6"/>
        <end position="37"/>
    </location>
</feature>
<feature type="zinc finger region" description="dksA C4-type" evidence="4">
    <location>
        <begin position="99"/>
        <end position="123"/>
    </location>
</feature>
<dbReference type="Proteomes" id="UP000186795">
    <property type="component" value="Unassembled WGS sequence"/>
</dbReference>
<dbReference type="Pfam" id="PF01258">
    <property type="entry name" value="zf-dskA_traR"/>
    <property type="match status" value="1"/>
</dbReference>
<dbReference type="SUPFAM" id="SSF109635">
    <property type="entry name" value="DnaK suppressor protein DksA, alpha-hairpin domain"/>
    <property type="match status" value="1"/>
</dbReference>
<dbReference type="NCBIfam" id="TIGR02890">
    <property type="entry name" value="bacill_yteA"/>
    <property type="match status" value="1"/>
</dbReference>
<reference evidence="9" key="1">
    <citation type="submission" date="2017-01" db="EMBL/GenBank/DDBJ databases">
        <authorList>
            <person name="Varghese N."/>
            <person name="Submissions S."/>
        </authorList>
    </citation>
    <scope>NUCLEOTIDE SEQUENCE [LARGE SCALE GENOMIC DNA]</scope>
    <source>
        <strain evidence="9">DSM 45196</strain>
    </source>
</reference>
<accession>A0A1N7J402</accession>
<dbReference type="SUPFAM" id="SSF57716">
    <property type="entry name" value="Glucocorticoid receptor-like (DNA-binding domain)"/>
    <property type="match status" value="1"/>
</dbReference>
<dbReference type="InterPro" id="IPR037187">
    <property type="entry name" value="DnaK_N"/>
</dbReference>
<dbReference type="RefSeq" id="WP_009709065.1">
    <property type="nucleotide sequence ID" value="NZ_CP048103.1"/>
</dbReference>
<evidence type="ECO:0000259" key="7">
    <source>
        <dbReference type="Pfam" id="PF01258"/>
    </source>
</evidence>
<evidence type="ECO:0000256" key="2">
    <source>
        <dbReference type="ARBA" id="ARBA00022771"/>
    </source>
</evidence>